<keyword evidence="2" id="KW-1185">Reference proteome</keyword>
<dbReference type="EMBL" id="CAJPWZ010001221">
    <property type="protein sequence ID" value="CAG2210141.1"/>
    <property type="molecule type" value="Genomic_DNA"/>
</dbReference>
<dbReference type="OrthoDB" id="1419803at2759"/>
<evidence type="ECO:0000313" key="2">
    <source>
        <dbReference type="Proteomes" id="UP000683360"/>
    </source>
</evidence>
<proteinExistence type="predicted"/>
<dbReference type="SMART" id="SM00248">
    <property type="entry name" value="ANK"/>
    <property type="match status" value="5"/>
</dbReference>
<dbReference type="PANTHER" id="PTHR24121">
    <property type="entry name" value="NO MECHANORECEPTOR POTENTIAL C, ISOFORM D-RELATED"/>
    <property type="match status" value="1"/>
</dbReference>
<protein>
    <submittedName>
        <fullName evidence="1">Uncharacterized protein</fullName>
    </submittedName>
</protein>
<gene>
    <name evidence="1" type="ORF">MEDL_24237</name>
</gene>
<organism evidence="1 2">
    <name type="scientific">Mytilus edulis</name>
    <name type="common">Blue mussel</name>
    <dbReference type="NCBI Taxonomy" id="6550"/>
    <lineage>
        <taxon>Eukaryota</taxon>
        <taxon>Metazoa</taxon>
        <taxon>Spiralia</taxon>
        <taxon>Lophotrochozoa</taxon>
        <taxon>Mollusca</taxon>
        <taxon>Bivalvia</taxon>
        <taxon>Autobranchia</taxon>
        <taxon>Pteriomorphia</taxon>
        <taxon>Mytilida</taxon>
        <taxon>Mytiloidea</taxon>
        <taxon>Mytilidae</taxon>
        <taxon>Mytilinae</taxon>
        <taxon>Mytilus</taxon>
    </lineage>
</organism>
<comment type="caution">
    <text evidence="1">The sequence shown here is derived from an EMBL/GenBank/DDBJ whole genome shotgun (WGS) entry which is preliminary data.</text>
</comment>
<dbReference type="PANTHER" id="PTHR24121:SF23">
    <property type="entry name" value="NO MECHANORECEPTOR POTENTIAL C, ISOFORM H"/>
    <property type="match status" value="1"/>
</dbReference>
<dbReference type="Pfam" id="PF12796">
    <property type="entry name" value="Ank_2"/>
    <property type="match status" value="1"/>
</dbReference>
<accession>A0A8S3RLZ7</accession>
<reference evidence="1" key="1">
    <citation type="submission" date="2021-03" db="EMBL/GenBank/DDBJ databases">
        <authorList>
            <person name="Bekaert M."/>
        </authorList>
    </citation>
    <scope>NUCLEOTIDE SEQUENCE</scope>
</reference>
<dbReference type="Proteomes" id="UP000683360">
    <property type="component" value="Unassembled WGS sequence"/>
</dbReference>
<dbReference type="InterPro" id="IPR036770">
    <property type="entry name" value="Ankyrin_rpt-contain_sf"/>
</dbReference>
<name>A0A8S3RLZ7_MYTED</name>
<evidence type="ECO:0000313" key="1">
    <source>
        <dbReference type="EMBL" id="CAG2210141.1"/>
    </source>
</evidence>
<sequence length="296" mass="33991">MPGYFDGHYVFDIAAEINVIGHNTLSDKRLSKLLWKKIEERENTQYSRETIFLFLKVNYTDFIDFALKTIKGDTILHIFVSSLPSQTILEKILSADDNLLNIVNEEGMTALMLVNNEECLKVLMKHKPDVSIRDHKNNTALHHLLNRENIGPAIPEEIIQQNQSLLNAKNDDGVSPIMKAKDDECFNCLLRLNADISLTDNMNQNILHYCSKWSDCICVEIIRRNSKLVYQKDKENKTPIMILAEGENADCVRIMLKHDENLKYVNKDTGTTLLHIAARYGCFAICQTILIQTHHY</sequence>
<dbReference type="Gene3D" id="1.25.40.20">
    <property type="entry name" value="Ankyrin repeat-containing domain"/>
    <property type="match status" value="2"/>
</dbReference>
<dbReference type="AlphaFoldDB" id="A0A8S3RLZ7"/>
<dbReference type="SUPFAM" id="SSF48403">
    <property type="entry name" value="Ankyrin repeat"/>
    <property type="match status" value="1"/>
</dbReference>
<dbReference type="InterPro" id="IPR002110">
    <property type="entry name" value="Ankyrin_rpt"/>
</dbReference>